<comment type="subcellular location">
    <subcellularLocation>
        <location evidence="8">Cell membrane</location>
        <topology evidence="8">Single-pass membrane protein</topology>
    </subcellularLocation>
    <text evidence="8">Colocalized with FtsZ to the nascent septal site.</text>
</comment>
<keyword evidence="5 8" id="KW-0472">Membrane</keyword>
<keyword evidence="6 8" id="KW-0717">Septation</keyword>
<evidence type="ECO:0000256" key="6">
    <source>
        <dbReference type="ARBA" id="ARBA00023210"/>
    </source>
</evidence>
<reference evidence="10" key="1">
    <citation type="journal article" date="2019" name="Int. J. Syst. Evol. Microbiol.">
        <title>The Global Catalogue of Microorganisms (GCM) 10K type strain sequencing project: providing services to taxonomists for standard genome sequencing and annotation.</title>
        <authorList>
            <consortium name="The Broad Institute Genomics Platform"/>
            <consortium name="The Broad Institute Genome Sequencing Center for Infectious Disease"/>
            <person name="Wu L."/>
            <person name="Ma J."/>
        </authorList>
    </citation>
    <scope>NUCLEOTIDE SEQUENCE [LARGE SCALE GENOMIC DNA]</scope>
    <source>
        <strain evidence="10">CGMCC 4.7426</strain>
    </source>
</reference>
<keyword evidence="3 8" id="KW-1133">Transmembrane helix</keyword>
<feature type="coiled-coil region" evidence="8">
    <location>
        <begin position="348"/>
        <end position="424"/>
    </location>
</feature>
<dbReference type="HAMAP" id="MF_00728">
    <property type="entry name" value="EzrA"/>
    <property type="match status" value="1"/>
</dbReference>
<feature type="topological domain" description="Cytoplasmic" evidence="8">
    <location>
        <begin position="22"/>
        <end position="563"/>
    </location>
</feature>
<evidence type="ECO:0000256" key="5">
    <source>
        <dbReference type="ARBA" id="ARBA00023136"/>
    </source>
</evidence>
<evidence type="ECO:0000256" key="8">
    <source>
        <dbReference type="HAMAP-Rule" id="MF_00728"/>
    </source>
</evidence>
<keyword evidence="1 8" id="KW-0132">Cell division</keyword>
<keyword evidence="4 8" id="KW-0175">Coiled coil</keyword>
<evidence type="ECO:0000313" key="9">
    <source>
        <dbReference type="EMBL" id="MFC4556712.1"/>
    </source>
</evidence>
<comment type="caution">
    <text evidence="9">The sequence shown here is derived from an EMBL/GenBank/DDBJ whole genome shotgun (WGS) entry which is preliminary data.</text>
</comment>
<protein>
    <recommendedName>
        <fullName evidence="8">Septation ring formation regulator EzrA</fullName>
    </recommendedName>
</protein>
<dbReference type="RefSeq" id="WP_390292639.1">
    <property type="nucleotide sequence ID" value="NZ_JBHSFU010000001.1"/>
</dbReference>
<organism evidence="9 10">
    <name type="scientific">Virgibacillus kekensis</name>
    <dbReference type="NCBI Taxonomy" id="202261"/>
    <lineage>
        <taxon>Bacteria</taxon>
        <taxon>Bacillati</taxon>
        <taxon>Bacillota</taxon>
        <taxon>Bacilli</taxon>
        <taxon>Bacillales</taxon>
        <taxon>Bacillaceae</taxon>
        <taxon>Virgibacillus</taxon>
    </lineage>
</organism>
<feature type="topological domain" description="Extracellular" evidence="8">
    <location>
        <begin position="1"/>
        <end position="2"/>
    </location>
</feature>
<keyword evidence="7 8" id="KW-0131">Cell cycle</keyword>
<evidence type="ECO:0000256" key="2">
    <source>
        <dbReference type="ARBA" id="ARBA00022692"/>
    </source>
</evidence>
<evidence type="ECO:0000313" key="10">
    <source>
        <dbReference type="Proteomes" id="UP001595989"/>
    </source>
</evidence>
<accession>A0ABV9DD39</accession>
<dbReference type="InterPro" id="IPR010379">
    <property type="entry name" value="EzrA"/>
</dbReference>
<name>A0ABV9DD39_9BACI</name>
<comment type="function">
    <text evidence="8">Negative regulator of FtsZ ring formation; modulates the frequency and position of FtsZ ring formation. Inhibits FtsZ ring formation at polar sites. Interacts either with FtsZ or with one of its binding partners to promote depolymerization.</text>
</comment>
<proteinExistence type="inferred from homology"/>
<gene>
    <name evidence="8 9" type="primary">ezrA</name>
    <name evidence="9" type="ORF">ACFO3D_00640</name>
</gene>
<evidence type="ECO:0000256" key="1">
    <source>
        <dbReference type="ARBA" id="ARBA00022618"/>
    </source>
</evidence>
<evidence type="ECO:0000256" key="7">
    <source>
        <dbReference type="ARBA" id="ARBA00023306"/>
    </source>
</evidence>
<keyword evidence="10" id="KW-1185">Reference proteome</keyword>
<dbReference type="Pfam" id="PF06160">
    <property type="entry name" value="EzrA"/>
    <property type="match status" value="1"/>
</dbReference>
<evidence type="ECO:0000256" key="4">
    <source>
        <dbReference type="ARBA" id="ARBA00023054"/>
    </source>
</evidence>
<evidence type="ECO:0000256" key="3">
    <source>
        <dbReference type="ARBA" id="ARBA00022989"/>
    </source>
</evidence>
<keyword evidence="2 8" id="KW-0812">Transmembrane</keyword>
<comment type="similarity">
    <text evidence="8">Belongs to the EzrA family.</text>
</comment>
<feature type="coiled-coil region" evidence="8">
    <location>
        <begin position="98"/>
        <end position="143"/>
    </location>
</feature>
<keyword evidence="8" id="KW-1003">Cell membrane</keyword>
<dbReference type="EMBL" id="JBHSFU010000001">
    <property type="protein sequence ID" value="MFC4556712.1"/>
    <property type="molecule type" value="Genomic_DNA"/>
</dbReference>
<dbReference type="NCBIfam" id="NF003413">
    <property type="entry name" value="PRK04778.1-7"/>
    <property type="match status" value="1"/>
</dbReference>
<sequence length="563" mass="66046">MAYIIGTILVVITLIIVGLILRKRVYDVVDRLEAWKMDIMNRNIASQLARIKRLNLSGETQVKFESWKDRWEYIVTKELPDIEEFLFDAEEAADRYRFSGARKTLRKVEQTLESIENDIEQMLKELDELMDSEENSRKEIEQIEPALKGLRKSLSQNRYQFGKAEIRFEVEIDELSEQLAQYHELTESGDYYEAQNLVNELKSGIEDLEIRIKEFPAIYKKCKNDLPSELDELFKGLRDMKDNGYRIEHLGFEKEVHNYQRRLIDCVNTLEKGELTEAKTVAEEVDERIAEMYQLLEKEAIAKSYVETKIPGYEEALNSLESSFHITKDEVELLRQTYYFEDSDMEKYLSLEKSIVQLRNQLNELGTEIETKNSSHTELRAELENGLKLVDELQEKHEEFKKRIQNLRKDEVEAKEKLKEMKNELYLINRRLNKSNIPGVPRFIWNIMDEAVDKNNKVLKALEKQPLDITEVQHALSESKTAIDRVTEQTDLMLDQAFLTEQVIQYANRYRSNYPLLAAKLSESERLFRSYEYDLALEQAAKAVEEVEPGALKRIESFQVATN</sequence>
<dbReference type="Proteomes" id="UP001595989">
    <property type="component" value="Unassembled WGS sequence"/>
</dbReference>